<keyword evidence="1" id="KW-1133">Transmembrane helix</keyword>
<name>A0AAD5PJ21_9FUNG</name>
<dbReference type="Proteomes" id="UP001209540">
    <property type="component" value="Unassembled WGS sequence"/>
</dbReference>
<reference evidence="2" key="2">
    <citation type="submission" date="2023-02" db="EMBL/GenBank/DDBJ databases">
        <authorList>
            <consortium name="DOE Joint Genome Institute"/>
            <person name="Mondo S.J."/>
            <person name="Chang Y."/>
            <person name="Wang Y."/>
            <person name="Ahrendt S."/>
            <person name="Andreopoulos W."/>
            <person name="Barry K."/>
            <person name="Beard J."/>
            <person name="Benny G.L."/>
            <person name="Blankenship S."/>
            <person name="Bonito G."/>
            <person name="Cuomo C."/>
            <person name="Desiro A."/>
            <person name="Gervers K.A."/>
            <person name="Hundley H."/>
            <person name="Kuo A."/>
            <person name="LaButti K."/>
            <person name="Lang B.F."/>
            <person name="Lipzen A."/>
            <person name="O'Donnell K."/>
            <person name="Pangilinan J."/>
            <person name="Reynolds N."/>
            <person name="Sandor L."/>
            <person name="Smith M.W."/>
            <person name="Tsang A."/>
            <person name="Grigoriev I.V."/>
            <person name="Stajich J.E."/>
            <person name="Spatafora J.W."/>
        </authorList>
    </citation>
    <scope>NUCLEOTIDE SEQUENCE</scope>
    <source>
        <strain evidence="2">RSA 2281</strain>
    </source>
</reference>
<gene>
    <name evidence="2" type="ORF">BDA99DRAFT_532564</name>
</gene>
<proteinExistence type="predicted"/>
<feature type="transmembrane region" description="Helical" evidence="1">
    <location>
        <begin position="114"/>
        <end position="131"/>
    </location>
</feature>
<evidence type="ECO:0000256" key="1">
    <source>
        <dbReference type="SAM" id="Phobius"/>
    </source>
</evidence>
<protein>
    <submittedName>
        <fullName evidence="2">Uncharacterized protein</fullName>
    </submittedName>
</protein>
<keyword evidence="1" id="KW-0812">Transmembrane</keyword>
<accession>A0AAD5PJ21</accession>
<sequence>MSYPEEHNKGKYVAIFLAPFNLGGIAGSIIIAPCSKPWESSRPGGGISTGTHMLGALLDYQVMNKATCSRMCAISNDPALFVRYAEFYKGMQSVDAAVTFGIDAADVPLRWECLICWLLVLISFPMVSSISENSNYGNM</sequence>
<evidence type="ECO:0000313" key="2">
    <source>
        <dbReference type="EMBL" id="KAI9275602.1"/>
    </source>
</evidence>
<dbReference type="EMBL" id="JAIXMP010000003">
    <property type="protein sequence ID" value="KAI9275602.1"/>
    <property type="molecule type" value="Genomic_DNA"/>
</dbReference>
<evidence type="ECO:0000313" key="3">
    <source>
        <dbReference type="Proteomes" id="UP001209540"/>
    </source>
</evidence>
<keyword evidence="3" id="KW-1185">Reference proteome</keyword>
<reference evidence="2" key="1">
    <citation type="journal article" date="2022" name="IScience">
        <title>Evolution of zygomycete secretomes and the origins of terrestrial fungal ecologies.</title>
        <authorList>
            <person name="Chang Y."/>
            <person name="Wang Y."/>
            <person name="Mondo S."/>
            <person name="Ahrendt S."/>
            <person name="Andreopoulos W."/>
            <person name="Barry K."/>
            <person name="Beard J."/>
            <person name="Benny G.L."/>
            <person name="Blankenship S."/>
            <person name="Bonito G."/>
            <person name="Cuomo C."/>
            <person name="Desiro A."/>
            <person name="Gervers K.A."/>
            <person name="Hundley H."/>
            <person name="Kuo A."/>
            <person name="LaButti K."/>
            <person name="Lang B.F."/>
            <person name="Lipzen A."/>
            <person name="O'Donnell K."/>
            <person name="Pangilinan J."/>
            <person name="Reynolds N."/>
            <person name="Sandor L."/>
            <person name="Smith M.E."/>
            <person name="Tsang A."/>
            <person name="Grigoriev I.V."/>
            <person name="Stajich J.E."/>
            <person name="Spatafora J.W."/>
        </authorList>
    </citation>
    <scope>NUCLEOTIDE SEQUENCE</scope>
    <source>
        <strain evidence="2">RSA 2281</strain>
    </source>
</reference>
<feature type="transmembrane region" description="Helical" evidence="1">
    <location>
        <begin position="12"/>
        <end position="32"/>
    </location>
</feature>
<keyword evidence="1" id="KW-0472">Membrane</keyword>
<organism evidence="2 3">
    <name type="scientific">Phascolomyces articulosus</name>
    <dbReference type="NCBI Taxonomy" id="60185"/>
    <lineage>
        <taxon>Eukaryota</taxon>
        <taxon>Fungi</taxon>
        <taxon>Fungi incertae sedis</taxon>
        <taxon>Mucoromycota</taxon>
        <taxon>Mucoromycotina</taxon>
        <taxon>Mucoromycetes</taxon>
        <taxon>Mucorales</taxon>
        <taxon>Lichtheimiaceae</taxon>
        <taxon>Phascolomyces</taxon>
    </lineage>
</organism>
<comment type="caution">
    <text evidence="2">The sequence shown here is derived from an EMBL/GenBank/DDBJ whole genome shotgun (WGS) entry which is preliminary data.</text>
</comment>
<dbReference type="AlphaFoldDB" id="A0AAD5PJ21"/>